<evidence type="ECO:0000256" key="1">
    <source>
        <dbReference type="SAM" id="MobiDB-lite"/>
    </source>
</evidence>
<evidence type="ECO:0000313" key="4">
    <source>
        <dbReference type="Proteomes" id="UP001154282"/>
    </source>
</evidence>
<gene>
    <name evidence="3" type="ORF">LITE_LOCUS21640</name>
</gene>
<dbReference type="EMBL" id="CAMGYJ010000006">
    <property type="protein sequence ID" value="CAI0428442.1"/>
    <property type="molecule type" value="Genomic_DNA"/>
</dbReference>
<name>A0AAV0L1W1_9ROSI</name>
<evidence type="ECO:0000256" key="2">
    <source>
        <dbReference type="SAM" id="Phobius"/>
    </source>
</evidence>
<keyword evidence="4" id="KW-1185">Reference proteome</keyword>
<keyword evidence="2" id="KW-1133">Transmembrane helix</keyword>
<keyword evidence="2" id="KW-0472">Membrane</keyword>
<protein>
    <submittedName>
        <fullName evidence="3">Uncharacterized protein</fullName>
    </submittedName>
</protein>
<dbReference type="AlphaFoldDB" id="A0AAV0L1W1"/>
<reference evidence="3" key="1">
    <citation type="submission" date="2022-08" db="EMBL/GenBank/DDBJ databases">
        <authorList>
            <person name="Gutierrez-Valencia J."/>
        </authorList>
    </citation>
    <scope>NUCLEOTIDE SEQUENCE</scope>
</reference>
<evidence type="ECO:0000313" key="3">
    <source>
        <dbReference type="EMBL" id="CAI0428442.1"/>
    </source>
</evidence>
<feature type="region of interest" description="Disordered" evidence="1">
    <location>
        <begin position="120"/>
        <end position="139"/>
    </location>
</feature>
<keyword evidence="2" id="KW-0812">Transmembrane</keyword>
<feature type="transmembrane region" description="Helical" evidence="2">
    <location>
        <begin position="68"/>
        <end position="94"/>
    </location>
</feature>
<dbReference type="Proteomes" id="UP001154282">
    <property type="component" value="Unassembled WGS sequence"/>
</dbReference>
<organism evidence="3 4">
    <name type="scientific">Linum tenue</name>
    <dbReference type="NCBI Taxonomy" id="586396"/>
    <lineage>
        <taxon>Eukaryota</taxon>
        <taxon>Viridiplantae</taxon>
        <taxon>Streptophyta</taxon>
        <taxon>Embryophyta</taxon>
        <taxon>Tracheophyta</taxon>
        <taxon>Spermatophyta</taxon>
        <taxon>Magnoliopsida</taxon>
        <taxon>eudicotyledons</taxon>
        <taxon>Gunneridae</taxon>
        <taxon>Pentapetalae</taxon>
        <taxon>rosids</taxon>
        <taxon>fabids</taxon>
        <taxon>Malpighiales</taxon>
        <taxon>Linaceae</taxon>
        <taxon>Linum</taxon>
    </lineage>
</organism>
<sequence>MGEERFVHRLSQEQKDPSFASELIHPSAVNLLCRAWSNQLANLRGSERNWKILRSPEFTSRPPITSPFLLSIPAAASAFFYAVAVAVTYDIVFLPRDGDDYEWRGEGGMAARELEEMAAFDERRRGGEESESGKEEADKAEMGFHFLFL</sequence>
<accession>A0AAV0L1W1</accession>
<comment type="caution">
    <text evidence="3">The sequence shown here is derived from an EMBL/GenBank/DDBJ whole genome shotgun (WGS) entry which is preliminary data.</text>
</comment>
<proteinExistence type="predicted"/>